<accession>A0A0G0TQB6</accession>
<dbReference type="CDD" id="cd01172">
    <property type="entry name" value="RfaE_like"/>
    <property type="match status" value="1"/>
</dbReference>
<keyword evidence="2" id="KW-0418">Kinase</keyword>
<dbReference type="PANTHER" id="PTHR46969">
    <property type="entry name" value="BIFUNCTIONAL PROTEIN HLDE"/>
    <property type="match status" value="1"/>
</dbReference>
<dbReference type="PROSITE" id="PS00583">
    <property type="entry name" value="PFKB_KINASES_1"/>
    <property type="match status" value="1"/>
</dbReference>
<evidence type="ECO:0000256" key="1">
    <source>
        <dbReference type="ARBA" id="ARBA00022679"/>
    </source>
</evidence>
<feature type="domain" description="Carbohydrate kinase PfkB" evidence="3">
    <location>
        <begin position="18"/>
        <end position="314"/>
    </location>
</feature>
<dbReference type="AlphaFoldDB" id="A0A0G0TQB6"/>
<dbReference type="GO" id="GO:0016773">
    <property type="term" value="F:phosphotransferase activity, alcohol group as acceptor"/>
    <property type="evidence" value="ECO:0007669"/>
    <property type="project" value="InterPro"/>
</dbReference>
<dbReference type="Gene3D" id="3.40.1190.20">
    <property type="match status" value="1"/>
</dbReference>
<evidence type="ECO:0000256" key="2">
    <source>
        <dbReference type="ARBA" id="ARBA00022777"/>
    </source>
</evidence>
<organism evidence="4 5">
    <name type="scientific">Candidatus Nomurabacteria bacterium GW2011_GWA2_40_9</name>
    <dbReference type="NCBI Taxonomy" id="1618734"/>
    <lineage>
        <taxon>Bacteria</taxon>
        <taxon>Candidatus Nomuraibacteriota</taxon>
    </lineage>
</organism>
<dbReference type="PATRIC" id="fig|1618734.3.peg.413"/>
<dbReference type="PANTHER" id="PTHR46969:SF1">
    <property type="entry name" value="BIFUNCTIONAL PROTEIN HLDE"/>
    <property type="match status" value="1"/>
</dbReference>
<dbReference type="Pfam" id="PF00294">
    <property type="entry name" value="PfkB"/>
    <property type="match status" value="1"/>
</dbReference>
<dbReference type="FunFam" id="3.40.1190.20:FF:000002">
    <property type="entry name" value="Bifunctional protein HldE"/>
    <property type="match status" value="1"/>
</dbReference>
<sequence length="327" mass="35726">MKKANEKLLKIISQFRNKKVLVIGDIMLDKYIWGNVTRISPEAPVQVVSVQAESYAPGGAANVANNIAAIGSCSYMSGIVGKDAANEILLREIKKRNIKTEGIIIDEKKPTIQKVRIIGQNQQLLRVDYEKNEYLNRETEKKIVDFATGRIKEIDGIVVSDYAKGVVTKGLMRDIINLCKENKKIIVIDPKPEHKALYKEVTLITPNSKEASQMANTEPEPESNILKIGKKILKELKAPVLITRGEKGMALFETNGKVMNIPTKAKEVYDVTGAGDTVIAIVALALTAGATLRQAAIIANHAAGIVVGKVGTSTLTINELKQSLENE</sequence>
<name>A0A0G0TQB6_9BACT</name>
<proteinExistence type="predicted"/>
<evidence type="ECO:0000259" key="3">
    <source>
        <dbReference type="Pfam" id="PF00294"/>
    </source>
</evidence>
<dbReference type="InterPro" id="IPR011913">
    <property type="entry name" value="RfaE_dom_I"/>
</dbReference>
<gene>
    <name evidence="4" type="ORF">UU24_C0015G0004</name>
</gene>
<evidence type="ECO:0000313" key="5">
    <source>
        <dbReference type="Proteomes" id="UP000034749"/>
    </source>
</evidence>
<dbReference type="Proteomes" id="UP000034749">
    <property type="component" value="Unassembled WGS sequence"/>
</dbReference>
<reference evidence="4 5" key="1">
    <citation type="journal article" date="2015" name="Nature">
        <title>rRNA introns, odd ribosomes, and small enigmatic genomes across a large radiation of phyla.</title>
        <authorList>
            <person name="Brown C.T."/>
            <person name="Hug L.A."/>
            <person name="Thomas B.C."/>
            <person name="Sharon I."/>
            <person name="Castelle C.J."/>
            <person name="Singh A."/>
            <person name="Wilkins M.J."/>
            <person name="Williams K.H."/>
            <person name="Banfield J.F."/>
        </authorList>
    </citation>
    <scope>NUCLEOTIDE SEQUENCE [LARGE SCALE GENOMIC DNA]</scope>
</reference>
<dbReference type="GO" id="GO:0005829">
    <property type="term" value="C:cytosol"/>
    <property type="evidence" value="ECO:0007669"/>
    <property type="project" value="TreeGrafter"/>
</dbReference>
<keyword evidence="1" id="KW-0808">Transferase</keyword>
<dbReference type="EMBL" id="LBZW01000015">
    <property type="protein sequence ID" value="KKR79164.1"/>
    <property type="molecule type" value="Genomic_DNA"/>
</dbReference>
<dbReference type="GO" id="GO:0033785">
    <property type="term" value="F:heptose 7-phosphate kinase activity"/>
    <property type="evidence" value="ECO:0007669"/>
    <property type="project" value="TreeGrafter"/>
</dbReference>
<dbReference type="InterPro" id="IPR011611">
    <property type="entry name" value="PfkB_dom"/>
</dbReference>
<dbReference type="InterPro" id="IPR002173">
    <property type="entry name" value="Carboh/pur_kinase_PfkB_CS"/>
</dbReference>
<protein>
    <submittedName>
        <fullName evidence="4">PfkB domain protein</fullName>
    </submittedName>
</protein>
<dbReference type="SUPFAM" id="SSF53613">
    <property type="entry name" value="Ribokinase-like"/>
    <property type="match status" value="1"/>
</dbReference>
<dbReference type="NCBIfam" id="TIGR02198">
    <property type="entry name" value="rfaE_dom_I"/>
    <property type="match status" value="1"/>
</dbReference>
<dbReference type="InterPro" id="IPR029056">
    <property type="entry name" value="Ribokinase-like"/>
</dbReference>
<comment type="caution">
    <text evidence="4">The sequence shown here is derived from an EMBL/GenBank/DDBJ whole genome shotgun (WGS) entry which is preliminary data.</text>
</comment>
<evidence type="ECO:0000313" key="4">
    <source>
        <dbReference type="EMBL" id="KKR79164.1"/>
    </source>
</evidence>
<dbReference type="GO" id="GO:0033786">
    <property type="term" value="F:heptose-1-phosphate adenylyltransferase activity"/>
    <property type="evidence" value="ECO:0007669"/>
    <property type="project" value="TreeGrafter"/>
</dbReference>